<comment type="caution">
    <text evidence="1">The sequence shown here is derived from an EMBL/GenBank/DDBJ whole genome shotgun (WGS) entry which is preliminary data.</text>
</comment>
<evidence type="ECO:0000313" key="2">
    <source>
        <dbReference type="Proteomes" id="UP000886501"/>
    </source>
</evidence>
<dbReference type="EMBL" id="MU118090">
    <property type="protein sequence ID" value="KAF9645437.1"/>
    <property type="molecule type" value="Genomic_DNA"/>
</dbReference>
<proteinExistence type="predicted"/>
<name>A0ACB6Z7D1_THEGA</name>
<gene>
    <name evidence="1" type="ORF">BDM02DRAFT_3101295</name>
</gene>
<reference evidence="1" key="1">
    <citation type="submission" date="2019-10" db="EMBL/GenBank/DDBJ databases">
        <authorList>
            <consortium name="DOE Joint Genome Institute"/>
            <person name="Kuo A."/>
            <person name="Miyauchi S."/>
            <person name="Kiss E."/>
            <person name="Drula E."/>
            <person name="Kohler A."/>
            <person name="Sanchez-Garcia M."/>
            <person name="Andreopoulos B."/>
            <person name="Barry K.W."/>
            <person name="Bonito G."/>
            <person name="Buee M."/>
            <person name="Carver A."/>
            <person name="Chen C."/>
            <person name="Cichocki N."/>
            <person name="Clum A."/>
            <person name="Culley D."/>
            <person name="Crous P.W."/>
            <person name="Fauchery L."/>
            <person name="Girlanda M."/>
            <person name="Hayes R."/>
            <person name="Keri Z."/>
            <person name="Labutti K."/>
            <person name="Lipzen A."/>
            <person name="Lombard V."/>
            <person name="Magnuson J."/>
            <person name="Maillard F."/>
            <person name="Morin E."/>
            <person name="Murat C."/>
            <person name="Nolan M."/>
            <person name="Ohm R."/>
            <person name="Pangilinan J."/>
            <person name="Pereira M."/>
            <person name="Perotto S."/>
            <person name="Peter M."/>
            <person name="Riley R."/>
            <person name="Sitrit Y."/>
            <person name="Stielow B."/>
            <person name="Szollosi G."/>
            <person name="Zifcakova L."/>
            <person name="Stursova M."/>
            <person name="Spatafora J.W."/>
            <person name="Tedersoo L."/>
            <person name="Vaario L.-M."/>
            <person name="Yamada A."/>
            <person name="Yan M."/>
            <person name="Wang P."/>
            <person name="Xu J."/>
            <person name="Bruns T."/>
            <person name="Baldrian P."/>
            <person name="Vilgalys R."/>
            <person name="Henrissat B."/>
            <person name="Grigoriev I.V."/>
            <person name="Hibbett D."/>
            <person name="Nagy L.G."/>
            <person name="Martin F.M."/>
        </authorList>
    </citation>
    <scope>NUCLEOTIDE SEQUENCE</scope>
    <source>
        <strain evidence="1">P2</strain>
    </source>
</reference>
<reference evidence="1" key="2">
    <citation type="journal article" date="2020" name="Nat. Commun.">
        <title>Large-scale genome sequencing of mycorrhizal fungi provides insights into the early evolution of symbiotic traits.</title>
        <authorList>
            <person name="Miyauchi S."/>
            <person name="Kiss E."/>
            <person name="Kuo A."/>
            <person name="Drula E."/>
            <person name="Kohler A."/>
            <person name="Sanchez-Garcia M."/>
            <person name="Morin E."/>
            <person name="Andreopoulos B."/>
            <person name="Barry K.W."/>
            <person name="Bonito G."/>
            <person name="Buee M."/>
            <person name="Carver A."/>
            <person name="Chen C."/>
            <person name="Cichocki N."/>
            <person name="Clum A."/>
            <person name="Culley D."/>
            <person name="Crous P.W."/>
            <person name="Fauchery L."/>
            <person name="Girlanda M."/>
            <person name="Hayes R.D."/>
            <person name="Keri Z."/>
            <person name="LaButti K."/>
            <person name="Lipzen A."/>
            <person name="Lombard V."/>
            <person name="Magnuson J."/>
            <person name="Maillard F."/>
            <person name="Murat C."/>
            <person name="Nolan M."/>
            <person name="Ohm R.A."/>
            <person name="Pangilinan J."/>
            <person name="Pereira M.F."/>
            <person name="Perotto S."/>
            <person name="Peter M."/>
            <person name="Pfister S."/>
            <person name="Riley R."/>
            <person name="Sitrit Y."/>
            <person name="Stielow J.B."/>
            <person name="Szollosi G."/>
            <person name="Zifcakova L."/>
            <person name="Stursova M."/>
            <person name="Spatafora J.W."/>
            <person name="Tedersoo L."/>
            <person name="Vaario L.M."/>
            <person name="Yamada A."/>
            <person name="Yan M."/>
            <person name="Wang P."/>
            <person name="Xu J."/>
            <person name="Bruns T."/>
            <person name="Baldrian P."/>
            <person name="Vilgalys R."/>
            <person name="Dunand C."/>
            <person name="Henrissat B."/>
            <person name="Grigoriev I.V."/>
            <person name="Hibbett D."/>
            <person name="Nagy L.G."/>
            <person name="Martin F.M."/>
        </authorList>
    </citation>
    <scope>NUCLEOTIDE SEQUENCE</scope>
    <source>
        <strain evidence="1">P2</strain>
    </source>
</reference>
<keyword evidence="2" id="KW-1185">Reference proteome</keyword>
<sequence>MSSTTRSRSLSDPISAALLPPPNESAADREKRLQAEDQAKKISDDIDEMLKAERNERRRKKAIKVLLLGQSEGGKSTTLKQFQLLHAPADFHAERIAWRFVIYLNLVRSVRRILDAVSPDYEILNSHLIDDDDDENAEAASVIISSADGTTSSSYHGIKGYENYHHRLAPLLVLEQRLITLLSDEEDNEEREATRLTTNWGGSHSSSSGSSHNSKMRPDLSRGLAVVIPQTVIHPSPSSPLSPQSTQEISVKTTSNWKKALSLGGRMKSPKNPHSGELEGWWEDPDDPVHIINKCAPAMLDLWKDPNVKRHLAEKRLRLEESSGFYLDEIPRITAKKYIPTDVDVLKARLKTTGVVEHVFTIKTTEFRGLTWKIYDVGGSRNQRHAWAPFFDDVDAIIFLAPISTFDQVLVEDPHVNRLEDSLLLWKSIVSNKLLCNVNVILFLNKCDLLQAKLDAGVRLNQHMVSYGDRPNDYDSISSYFRNKFGALHQSYTPNKERELYIHLTSVTDTRRTHTIISSVRDFILKSNLKIGGYM</sequence>
<accession>A0ACB6Z7D1</accession>
<protein>
    <submittedName>
        <fullName evidence="1">G-alpha-domain-containing protein</fullName>
    </submittedName>
</protein>
<organism evidence="1 2">
    <name type="scientific">Thelephora ganbajun</name>
    <name type="common">Ganba fungus</name>
    <dbReference type="NCBI Taxonomy" id="370292"/>
    <lineage>
        <taxon>Eukaryota</taxon>
        <taxon>Fungi</taxon>
        <taxon>Dikarya</taxon>
        <taxon>Basidiomycota</taxon>
        <taxon>Agaricomycotina</taxon>
        <taxon>Agaricomycetes</taxon>
        <taxon>Thelephorales</taxon>
        <taxon>Thelephoraceae</taxon>
        <taxon>Thelephora</taxon>
    </lineage>
</organism>
<dbReference type="Proteomes" id="UP000886501">
    <property type="component" value="Unassembled WGS sequence"/>
</dbReference>
<evidence type="ECO:0000313" key="1">
    <source>
        <dbReference type="EMBL" id="KAF9645437.1"/>
    </source>
</evidence>